<feature type="domain" description="Antenna complex alpha/beta subunit" evidence="14">
    <location>
        <begin position="1"/>
        <end position="41"/>
    </location>
</feature>
<evidence type="ECO:0000256" key="1">
    <source>
        <dbReference type="ARBA" id="ARBA00002455"/>
    </source>
</evidence>
<evidence type="ECO:0000313" key="16">
    <source>
        <dbReference type="Proteomes" id="UP000322981"/>
    </source>
</evidence>
<evidence type="ECO:0000259" key="14">
    <source>
        <dbReference type="Pfam" id="PF00556"/>
    </source>
</evidence>
<comment type="subcellular location">
    <subcellularLocation>
        <location evidence="2">Cell membrane</location>
    </subcellularLocation>
</comment>
<evidence type="ECO:0000256" key="9">
    <source>
        <dbReference type="ARBA" id="ARBA00022956"/>
    </source>
</evidence>
<dbReference type="NCBIfam" id="NF040861">
    <property type="entry name" value="pufA_517_ASD"/>
    <property type="match status" value="1"/>
</dbReference>
<keyword evidence="11" id="KW-0157">Chromophore</keyword>
<keyword evidence="12" id="KW-0472">Membrane</keyword>
<keyword evidence="9" id="KW-0076">Bacteriochlorophyll</keyword>
<evidence type="ECO:0000313" key="15">
    <source>
        <dbReference type="EMBL" id="KAA6183416.1"/>
    </source>
</evidence>
<accession>A0A5M8FI29</accession>
<organism evidence="15 16">
    <name type="scientific">Thiohalocapsa marina</name>
    <dbReference type="NCBI Taxonomy" id="424902"/>
    <lineage>
        <taxon>Bacteria</taxon>
        <taxon>Pseudomonadati</taxon>
        <taxon>Pseudomonadota</taxon>
        <taxon>Gammaproteobacteria</taxon>
        <taxon>Chromatiales</taxon>
        <taxon>Chromatiaceae</taxon>
        <taxon>Thiohalocapsa</taxon>
    </lineage>
</organism>
<keyword evidence="3" id="KW-1003">Cell membrane</keyword>
<proteinExistence type="predicted"/>
<evidence type="ECO:0000256" key="8">
    <source>
        <dbReference type="ARBA" id="ARBA00022842"/>
    </source>
</evidence>
<evidence type="ECO:0000256" key="6">
    <source>
        <dbReference type="ARBA" id="ARBA00022692"/>
    </source>
</evidence>
<keyword evidence="10" id="KW-1133">Transmembrane helix</keyword>
<keyword evidence="16" id="KW-1185">Reference proteome</keyword>
<evidence type="ECO:0000256" key="13">
    <source>
        <dbReference type="ARBA" id="ARBA00023243"/>
    </source>
</evidence>
<dbReference type="PRINTS" id="PR00673">
    <property type="entry name" value="LIGHTHARVSTA"/>
</dbReference>
<dbReference type="InterPro" id="IPR035889">
    <property type="entry name" value="Light-harvesting_complex"/>
</dbReference>
<keyword evidence="7" id="KW-0479">Metal-binding</keyword>
<evidence type="ECO:0000256" key="5">
    <source>
        <dbReference type="ARBA" id="ARBA00022549"/>
    </source>
</evidence>
<dbReference type="GO" id="GO:0042314">
    <property type="term" value="F:bacteriochlorophyll binding"/>
    <property type="evidence" value="ECO:0007669"/>
    <property type="project" value="UniProtKB-KW"/>
</dbReference>
<evidence type="ECO:0000256" key="7">
    <source>
        <dbReference type="ARBA" id="ARBA00022723"/>
    </source>
</evidence>
<dbReference type="Proteomes" id="UP000322981">
    <property type="component" value="Unassembled WGS sequence"/>
</dbReference>
<dbReference type="RefSeq" id="WP_150094378.1">
    <property type="nucleotide sequence ID" value="NZ_JBFUOH010000111.1"/>
</dbReference>
<dbReference type="GO" id="GO:0019684">
    <property type="term" value="P:photosynthesis, light reaction"/>
    <property type="evidence" value="ECO:0007669"/>
    <property type="project" value="InterPro"/>
</dbReference>
<comment type="caution">
    <text evidence="15">The sequence shown here is derived from an EMBL/GenBank/DDBJ whole genome shotgun (WGS) entry which is preliminary data.</text>
</comment>
<dbReference type="GO" id="GO:0046872">
    <property type="term" value="F:metal ion binding"/>
    <property type="evidence" value="ECO:0007669"/>
    <property type="project" value="UniProtKB-KW"/>
</dbReference>
<keyword evidence="8" id="KW-0460">Magnesium</keyword>
<keyword evidence="13" id="KW-0437">Light-harvesting polypeptide</keyword>
<dbReference type="GO" id="GO:0030077">
    <property type="term" value="C:plasma membrane light-harvesting complex"/>
    <property type="evidence" value="ECO:0007669"/>
    <property type="project" value="InterPro"/>
</dbReference>
<dbReference type="GO" id="GO:0005886">
    <property type="term" value="C:plasma membrane"/>
    <property type="evidence" value="ECO:0007669"/>
    <property type="project" value="UniProtKB-SubCell"/>
</dbReference>
<sequence length="63" mass="7145">MHQIWRLFDPRRTLMALLSFLFALALVIHFILLMSPGFNWISTSKAVAPSTNMSAMPPARTLN</sequence>
<gene>
    <name evidence="15" type="ORF">F2Q65_15810</name>
</gene>
<dbReference type="AlphaFoldDB" id="A0A5M8FI29"/>
<evidence type="ECO:0000256" key="2">
    <source>
        <dbReference type="ARBA" id="ARBA00004236"/>
    </source>
</evidence>
<dbReference type="OrthoDB" id="8564165at2"/>
<dbReference type="InterPro" id="IPR018332">
    <property type="entry name" value="Antenna_alpha"/>
</dbReference>
<comment type="function">
    <text evidence="1">Antenna complexes are light-harvesting systems, which transfer the excitation energy to the reaction centers.</text>
</comment>
<evidence type="ECO:0000256" key="12">
    <source>
        <dbReference type="ARBA" id="ARBA00023136"/>
    </source>
</evidence>
<evidence type="ECO:0000256" key="11">
    <source>
        <dbReference type="ARBA" id="ARBA00022991"/>
    </source>
</evidence>
<keyword evidence="5" id="KW-0042">Antenna complex</keyword>
<reference evidence="15 16" key="1">
    <citation type="submission" date="2019-09" db="EMBL/GenBank/DDBJ databases">
        <title>Whole-genome sequence of the purple sulfur bacterium Thiohalocapsa marina DSM 19078.</title>
        <authorList>
            <person name="Kyndt J.A."/>
            <person name="Meyer T.E."/>
        </authorList>
    </citation>
    <scope>NUCLEOTIDE SEQUENCE [LARGE SCALE GENOMIC DNA]</scope>
    <source>
        <strain evidence="15 16">DSM 19078</strain>
    </source>
</reference>
<dbReference type="Pfam" id="PF00556">
    <property type="entry name" value="LHC"/>
    <property type="match status" value="1"/>
</dbReference>
<evidence type="ECO:0000256" key="4">
    <source>
        <dbReference type="ARBA" id="ARBA00022494"/>
    </source>
</evidence>
<dbReference type="Gene3D" id="4.10.220.20">
    <property type="entry name" value="Light-harvesting complex"/>
    <property type="match status" value="1"/>
</dbReference>
<evidence type="ECO:0000256" key="10">
    <source>
        <dbReference type="ARBA" id="ARBA00022989"/>
    </source>
</evidence>
<protein>
    <submittedName>
        <fullName evidence="15">Light-harvesting protein</fullName>
    </submittedName>
</protein>
<dbReference type="InterPro" id="IPR000066">
    <property type="entry name" value="Antenna_a/b"/>
</dbReference>
<dbReference type="EMBL" id="VWXX01000033">
    <property type="protein sequence ID" value="KAA6183416.1"/>
    <property type="molecule type" value="Genomic_DNA"/>
</dbReference>
<keyword evidence="6" id="KW-0812">Transmembrane</keyword>
<dbReference type="SUPFAM" id="SSF56918">
    <property type="entry name" value="Light-harvesting complex subunits"/>
    <property type="match status" value="1"/>
</dbReference>
<keyword evidence="4" id="KW-0148">Chlorophyll</keyword>
<name>A0A5M8FI29_9GAMM</name>
<evidence type="ECO:0000256" key="3">
    <source>
        <dbReference type="ARBA" id="ARBA00022475"/>
    </source>
</evidence>